<evidence type="ECO:0000313" key="1">
    <source>
        <dbReference type="Ensembl" id="ENSPMGP00000026052.1"/>
    </source>
</evidence>
<proteinExistence type="predicted"/>
<dbReference type="Gene3D" id="3.40.50.12690">
    <property type="match status" value="1"/>
</dbReference>
<dbReference type="Ensembl" id="ENSPMGT00000027744.1">
    <property type="protein sequence ID" value="ENSPMGP00000026052.1"/>
    <property type="gene ID" value="ENSPMGG00000021006.1"/>
</dbReference>
<accession>A0A3B4B8M4</accession>
<reference evidence="1" key="2">
    <citation type="submission" date="2025-09" db="UniProtKB">
        <authorList>
            <consortium name="Ensembl"/>
        </authorList>
    </citation>
    <scope>IDENTIFICATION</scope>
</reference>
<evidence type="ECO:0000313" key="2">
    <source>
        <dbReference type="Proteomes" id="UP000261520"/>
    </source>
</evidence>
<dbReference type="Proteomes" id="UP000261520">
    <property type="component" value="Unplaced"/>
</dbReference>
<dbReference type="Gene3D" id="3.40.50.12700">
    <property type="match status" value="1"/>
</dbReference>
<organism evidence="1 2">
    <name type="scientific">Periophthalmus magnuspinnatus</name>
    <dbReference type="NCBI Taxonomy" id="409849"/>
    <lineage>
        <taxon>Eukaryota</taxon>
        <taxon>Metazoa</taxon>
        <taxon>Chordata</taxon>
        <taxon>Craniata</taxon>
        <taxon>Vertebrata</taxon>
        <taxon>Euteleostomi</taxon>
        <taxon>Actinopterygii</taxon>
        <taxon>Neopterygii</taxon>
        <taxon>Teleostei</taxon>
        <taxon>Neoteleostei</taxon>
        <taxon>Acanthomorphata</taxon>
        <taxon>Gobiaria</taxon>
        <taxon>Gobiiformes</taxon>
        <taxon>Gobioidei</taxon>
        <taxon>Gobiidae</taxon>
        <taxon>Oxudercinae</taxon>
        <taxon>Periophthalmus</taxon>
    </lineage>
</organism>
<name>A0A3B4B8M4_9GOBI</name>
<reference evidence="1" key="1">
    <citation type="submission" date="2025-08" db="UniProtKB">
        <authorList>
            <consortium name="Ensembl"/>
        </authorList>
    </citation>
    <scope>IDENTIFICATION</scope>
</reference>
<dbReference type="SUPFAM" id="SSF52266">
    <property type="entry name" value="SGNH hydrolase"/>
    <property type="match status" value="1"/>
</dbReference>
<sequence>MRSVPNVKVRDTLLLGNGAIRDVSHRGNANFSYPSHTVSETTKLLPKVLSTYQGAKQLIVHMGAVDTGTNQTEILKKNFIKLFEELDKVEFKTFINGLLPSIDRRKMNKFTRLLQLNTWLFNACVARGPHYIENFNSFWKQWPVQGKWPAPEQRWSESPDG</sequence>
<keyword evidence="2" id="KW-1185">Reference proteome</keyword>
<protein>
    <submittedName>
        <fullName evidence="1">Uncharacterized protein</fullName>
    </submittedName>
</protein>
<dbReference type="AlphaFoldDB" id="A0A3B4B8M4"/>